<accession>A0A6J6DWS7</accession>
<keyword evidence="5 8" id="KW-0472">Membrane</keyword>
<feature type="transmembrane region" description="Helical" evidence="8">
    <location>
        <begin position="43"/>
        <end position="63"/>
    </location>
</feature>
<evidence type="ECO:0000256" key="6">
    <source>
        <dbReference type="ARBA" id="ARBA00035120"/>
    </source>
</evidence>
<dbReference type="AlphaFoldDB" id="A0A6J6DWS7"/>
<dbReference type="GO" id="GO:0005886">
    <property type="term" value="C:plasma membrane"/>
    <property type="evidence" value="ECO:0007669"/>
    <property type="project" value="UniProtKB-SubCell"/>
</dbReference>
<protein>
    <submittedName>
        <fullName evidence="9">Unannotated protein</fullName>
    </submittedName>
</protein>
<evidence type="ECO:0000256" key="3">
    <source>
        <dbReference type="ARBA" id="ARBA00022692"/>
    </source>
</evidence>
<evidence type="ECO:0000256" key="8">
    <source>
        <dbReference type="SAM" id="Phobius"/>
    </source>
</evidence>
<evidence type="ECO:0000256" key="7">
    <source>
        <dbReference type="ARBA" id="ARBA00035585"/>
    </source>
</evidence>
<keyword evidence="2" id="KW-1003">Cell membrane</keyword>
<dbReference type="Pfam" id="PF02537">
    <property type="entry name" value="CRCB"/>
    <property type="match status" value="1"/>
</dbReference>
<evidence type="ECO:0000256" key="4">
    <source>
        <dbReference type="ARBA" id="ARBA00022989"/>
    </source>
</evidence>
<keyword evidence="3 8" id="KW-0812">Transmembrane</keyword>
<comment type="similarity">
    <text evidence="6">Belongs to the fluoride channel Fluc/FEX (TC 1.A.43) family.</text>
</comment>
<dbReference type="InterPro" id="IPR003691">
    <property type="entry name" value="FluC"/>
</dbReference>
<comment type="subcellular location">
    <subcellularLocation>
        <location evidence="1">Cell membrane</location>
        <topology evidence="1">Multi-pass membrane protein</topology>
    </subcellularLocation>
</comment>
<gene>
    <name evidence="9" type="ORF">UFOPK1683_00545</name>
</gene>
<feature type="transmembrane region" description="Helical" evidence="8">
    <location>
        <begin position="12"/>
        <end position="31"/>
    </location>
</feature>
<dbReference type="EMBL" id="CAEZTL010000040">
    <property type="protein sequence ID" value="CAB4568630.1"/>
    <property type="molecule type" value="Genomic_DNA"/>
</dbReference>
<organism evidence="9">
    <name type="scientific">freshwater metagenome</name>
    <dbReference type="NCBI Taxonomy" id="449393"/>
    <lineage>
        <taxon>unclassified sequences</taxon>
        <taxon>metagenomes</taxon>
        <taxon>ecological metagenomes</taxon>
    </lineage>
</organism>
<sequence>MSLGLIFPTTAQGNLTANIIASALAAFFLVLMERRGITELRWFLLPGFCGGLGTFSAITYEVIERGEGGPLYLFLNVILCVIAVAIMIPFARKWVPLR</sequence>
<proteinExistence type="inferred from homology"/>
<evidence type="ECO:0000256" key="1">
    <source>
        <dbReference type="ARBA" id="ARBA00004651"/>
    </source>
</evidence>
<evidence type="ECO:0000256" key="5">
    <source>
        <dbReference type="ARBA" id="ARBA00023136"/>
    </source>
</evidence>
<keyword evidence="4 8" id="KW-1133">Transmembrane helix</keyword>
<evidence type="ECO:0000256" key="2">
    <source>
        <dbReference type="ARBA" id="ARBA00022475"/>
    </source>
</evidence>
<comment type="catalytic activity">
    <reaction evidence="7">
        <text>fluoride(in) = fluoride(out)</text>
        <dbReference type="Rhea" id="RHEA:76159"/>
        <dbReference type="ChEBI" id="CHEBI:17051"/>
    </reaction>
    <physiologicalReaction direction="left-to-right" evidence="7">
        <dbReference type="Rhea" id="RHEA:76160"/>
    </physiologicalReaction>
</comment>
<reference evidence="9" key="1">
    <citation type="submission" date="2020-05" db="EMBL/GenBank/DDBJ databases">
        <authorList>
            <person name="Chiriac C."/>
            <person name="Salcher M."/>
            <person name="Ghai R."/>
            <person name="Kavagutti S V."/>
        </authorList>
    </citation>
    <scope>NUCLEOTIDE SEQUENCE</scope>
</reference>
<evidence type="ECO:0000313" key="9">
    <source>
        <dbReference type="EMBL" id="CAB4568630.1"/>
    </source>
</evidence>
<name>A0A6J6DWS7_9ZZZZ</name>
<feature type="transmembrane region" description="Helical" evidence="8">
    <location>
        <begin position="69"/>
        <end position="91"/>
    </location>
</feature>